<comment type="caution">
    <text evidence="9">The sequence shown here is derived from an EMBL/GenBank/DDBJ whole genome shotgun (WGS) entry which is preliminary data.</text>
</comment>
<feature type="transmembrane region" description="Helical" evidence="7">
    <location>
        <begin position="118"/>
        <end position="145"/>
    </location>
</feature>
<dbReference type="Proteomes" id="UP000446658">
    <property type="component" value="Unassembled WGS sequence"/>
</dbReference>
<keyword evidence="3" id="KW-1003">Cell membrane</keyword>
<feature type="domain" description="MgtC/SapB/SrpB/YhiD N-terminal" evidence="8">
    <location>
        <begin position="28"/>
        <end position="158"/>
    </location>
</feature>
<protein>
    <recommendedName>
        <fullName evidence="7">Protein MgtC</fullName>
    </recommendedName>
</protein>
<dbReference type="PRINTS" id="PR01837">
    <property type="entry name" value="MGTCSAPBPROT"/>
</dbReference>
<dbReference type="RefSeq" id="WP_230369642.1">
    <property type="nucleotide sequence ID" value="NZ_WLYX01000001.1"/>
</dbReference>
<keyword evidence="4 7" id="KW-0812">Transmembrane</keyword>
<gene>
    <name evidence="9" type="ORF">GKE73_06490</name>
</gene>
<dbReference type="AlphaFoldDB" id="A0A844GEL0"/>
<organism evidence="9 10">
    <name type="scientific">Paludibacterium denitrificans</name>
    <dbReference type="NCBI Taxonomy" id="2675226"/>
    <lineage>
        <taxon>Bacteria</taxon>
        <taxon>Pseudomonadati</taxon>
        <taxon>Pseudomonadota</taxon>
        <taxon>Betaproteobacteria</taxon>
        <taxon>Neisseriales</taxon>
        <taxon>Chromobacteriaceae</taxon>
        <taxon>Paludibacterium</taxon>
    </lineage>
</organism>
<feature type="transmembrane region" description="Helical" evidence="7">
    <location>
        <begin position="53"/>
        <end position="76"/>
    </location>
</feature>
<dbReference type="PANTHER" id="PTHR33778:SF1">
    <property type="entry name" value="MAGNESIUM TRANSPORTER YHID-RELATED"/>
    <property type="match status" value="1"/>
</dbReference>
<name>A0A844GEL0_9NEIS</name>
<keyword evidence="5 7" id="KW-1133">Transmembrane helix</keyword>
<evidence type="ECO:0000313" key="10">
    <source>
        <dbReference type="Proteomes" id="UP000446658"/>
    </source>
</evidence>
<keyword evidence="10" id="KW-1185">Reference proteome</keyword>
<evidence type="ECO:0000313" key="9">
    <source>
        <dbReference type="EMBL" id="MTD32985.1"/>
    </source>
</evidence>
<evidence type="ECO:0000256" key="6">
    <source>
        <dbReference type="ARBA" id="ARBA00023136"/>
    </source>
</evidence>
<evidence type="ECO:0000256" key="7">
    <source>
        <dbReference type="RuleBase" id="RU365041"/>
    </source>
</evidence>
<evidence type="ECO:0000256" key="3">
    <source>
        <dbReference type="ARBA" id="ARBA00022475"/>
    </source>
</evidence>
<reference evidence="9 10" key="1">
    <citation type="submission" date="2019-11" db="EMBL/GenBank/DDBJ databases">
        <title>Draft genome sequence of Paludibacterium sp. dN18-1.</title>
        <authorList>
            <person name="Im W.-T."/>
        </authorList>
    </citation>
    <scope>NUCLEOTIDE SEQUENCE [LARGE SCALE GENOMIC DNA]</scope>
    <source>
        <strain evidence="10">dN 18-1</strain>
    </source>
</reference>
<keyword evidence="7" id="KW-0997">Cell inner membrane</keyword>
<evidence type="ECO:0000256" key="2">
    <source>
        <dbReference type="ARBA" id="ARBA00009298"/>
    </source>
</evidence>
<dbReference type="EMBL" id="WLYX01000001">
    <property type="protein sequence ID" value="MTD32985.1"/>
    <property type="molecule type" value="Genomic_DNA"/>
</dbReference>
<accession>A0A844GEL0</accession>
<dbReference type="InterPro" id="IPR049177">
    <property type="entry name" value="MgtC_SapB_SrpB_YhiD_N"/>
</dbReference>
<feature type="transmembrane region" description="Helical" evidence="7">
    <location>
        <begin position="20"/>
        <end position="41"/>
    </location>
</feature>
<evidence type="ECO:0000256" key="5">
    <source>
        <dbReference type="ARBA" id="ARBA00022989"/>
    </source>
</evidence>
<dbReference type="GO" id="GO:0005886">
    <property type="term" value="C:plasma membrane"/>
    <property type="evidence" value="ECO:0007669"/>
    <property type="project" value="UniProtKB-SubCell"/>
</dbReference>
<evidence type="ECO:0000256" key="1">
    <source>
        <dbReference type="ARBA" id="ARBA00004651"/>
    </source>
</evidence>
<evidence type="ECO:0000259" key="8">
    <source>
        <dbReference type="Pfam" id="PF02308"/>
    </source>
</evidence>
<dbReference type="Pfam" id="PF02308">
    <property type="entry name" value="MgtC"/>
    <property type="match status" value="1"/>
</dbReference>
<dbReference type="InterPro" id="IPR003416">
    <property type="entry name" value="MgtC/SapB/SrpB/YhiD_fam"/>
</dbReference>
<feature type="transmembrane region" description="Helical" evidence="7">
    <location>
        <begin position="88"/>
        <end position="106"/>
    </location>
</feature>
<keyword evidence="6 7" id="KW-0472">Membrane</keyword>
<proteinExistence type="inferred from homology"/>
<sequence length="248" mass="26526">MNLFPSSLVTGYWSENFVDVNVVIVLNLVGALILGILVGYERSYRGRAAGMRTYGLVCMASAALTVVVGYPAYWYGGHLADSVGDPTRVIQGIVTGIGFLGAGVIMKDGFNISGLTTAASIWAASAIGVLVGIGFYAAAIMLTLISALSMSLISYLEEWLPSHPAIGVVLRFNQGFVPDEQVLKQAALERGYDIVPSTLSISYQDGQPEWHFIAMARNKHQGASLAQLAGELSRFEGVQSFSMTHARN</sequence>
<comment type="similarity">
    <text evidence="2 7">Belongs to the MgtC/SapB family.</text>
</comment>
<evidence type="ECO:0000256" key="4">
    <source>
        <dbReference type="ARBA" id="ARBA00022692"/>
    </source>
</evidence>
<dbReference type="PANTHER" id="PTHR33778">
    <property type="entry name" value="PROTEIN MGTC"/>
    <property type="match status" value="1"/>
</dbReference>
<comment type="subcellular location">
    <subcellularLocation>
        <location evidence="7">Cell inner membrane</location>
        <topology evidence="7">Multi-pass membrane protein</topology>
    </subcellularLocation>
    <subcellularLocation>
        <location evidence="1">Cell membrane</location>
        <topology evidence="1">Multi-pass membrane protein</topology>
    </subcellularLocation>
</comment>